<feature type="region of interest" description="Disordered" evidence="3">
    <location>
        <begin position="523"/>
        <end position="639"/>
    </location>
</feature>
<reference evidence="6 7" key="1">
    <citation type="journal article" date="2020" name="ISME J.">
        <title>Uncovering the hidden diversity of litter-decomposition mechanisms in mushroom-forming fungi.</title>
        <authorList>
            <person name="Floudas D."/>
            <person name="Bentzer J."/>
            <person name="Ahren D."/>
            <person name="Johansson T."/>
            <person name="Persson P."/>
            <person name="Tunlid A."/>
        </authorList>
    </citation>
    <scope>NUCLEOTIDE SEQUENCE [LARGE SCALE GENOMIC DNA]</scope>
    <source>
        <strain evidence="6 7">CBS 175.51</strain>
    </source>
</reference>
<accession>A0A8H5CF62</accession>
<dbReference type="InterPro" id="IPR036279">
    <property type="entry name" value="5-3_exonuclease_C_sf"/>
</dbReference>
<feature type="compositionally biased region" description="Polar residues" evidence="3">
    <location>
        <begin position="729"/>
        <end position="748"/>
    </location>
</feature>
<dbReference type="CDD" id="cd09906">
    <property type="entry name" value="H3TH_YEN1"/>
    <property type="match status" value="1"/>
</dbReference>
<dbReference type="PRINTS" id="PR00853">
    <property type="entry name" value="XPGRADSUPER"/>
</dbReference>
<dbReference type="InterPro" id="IPR043129">
    <property type="entry name" value="ATPase_NBD"/>
</dbReference>
<protein>
    <recommendedName>
        <fullName evidence="8">XPG-I domain-containing protein</fullName>
    </recommendedName>
</protein>
<keyword evidence="2" id="KW-0378">Hydrolase</keyword>
<feature type="compositionally biased region" description="Low complexity" evidence="3">
    <location>
        <begin position="887"/>
        <end position="900"/>
    </location>
</feature>
<dbReference type="SMART" id="SM00485">
    <property type="entry name" value="XPGN"/>
    <property type="match status" value="1"/>
</dbReference>
<dbReference type="Pfam" id="PF00752">
    <property type="entry name" value="XPG_N"/>
    <property type="match status" value="1"/>
</dbReference>
<evidence type="ECO:0000259" key="5">
    <source>
        <dbReference type="SMART" id="SM00485"/>
    </source>
</evidence>
<proteinExistence type="predicted"/>
<dbReference type="SUPFAM" id="SSF53067">
    <property type="entry name" value="Actin-like ATPase domain"/>
    <property type="match status" value="1"/>
</dbReference>
<dbReference type="PANTHER" id="PTHR14187">
    <property type="entry name" value="ALPHA KINASE/ELONGATION FACTOR 2 KINASE"/>
    <property type="match status" value="1"/>
</dbReference>
<dbReference type="Pfam" id="PF00867">
    <property type="entry name" value="XPG_I"/>
    <property type="match status" value="1"/>
</dbReference>
<keyword evidence="1" id="KW-0540">Nuclease</keyword>
<feature type="region of interest" description="Disordered" evidence="3">
    <location>
        <begin position="678"/>
        <end position="936"/>
    </location>
</feature>
<dbReference type="InterPro" id="IPR041177">
    <property type="entry name" value="GEN1_C"/>
</dbReference>
<evidence type="ECO:0000256" key="2">
    <source>
        <dbReference type="ARBA" id="ARBA00022801"/>
    </source>
</evidence>
<evidence type="ECO:0000313" key="6">
    <source>
        <dbReference type="EMBL" id="KAF5340626.1"/>
    </source>
</evidence>
<evidence type="ECO:0000259" key="4">
    <source>
        <dbReference type="SMART" id="SM00484"/>
    </source>
</evidence>
<gene>
    <name evidence="6" type="ORF">D9611_007361</name>
</gene>
<keyword evidence="7" id="KW-1185">Reference proteome</keyword>
<dbReference type="CDD" id="cd10170">
    <property type="entry name" value="ASKHA_NBD_HSP70"/>
    <property type="match status" value="1"/>
</dbReference>
<evidence type="ECO:0000256" key="3">
    <source>
        <dbReference type="SAM" id="MobiDB-lite"/>
    </source>
</evidence>
<feature type="compositionally biased region" description="Low complexity" evidence="3">
    <location>
        <begin position="596"/>
        <end position="610"/>
    </location>
</feature>
<feature type="compositionally biased region" description="Basic residues" evidence="3">
    <location>
        <begin position="523"/>
        <end position="536"/>
    </location>
</feature>
<sequence length="1621" mass="177414">MGVTGLWEVLRPASKTRSLTEIAVKDGFEKNPHGVRGYRIGIDASIWFFHMEYGREGENPHLRTLFFRCATLMKAPFLPLFVFDGPKRPDFKRGKKVNKAPNKLIPSMKQIIEAFGFEHRTAPGEAEAELAYLNYIGVIDGVLSDDVDNFLFGATTVIRNPSNSLSGNRSNPVLNSAGKDDKNHSWVYEASDILSHPEIGLTRGGMILIALLSGGDYHKGLDRCGMKTAVGLAKCGMGDTLLTAAINHGPEELGRFLEVWRRELRHELMTNSRGFIGRKSPALANALENNFPDIDVLMSYVNPVTSESMGKPYRPGDIKWDREPDISALARICEFFFEWGYKESIIKRFRTVIWHSAVLRIIRRAVLDVDQGKRAIARAAAFATPSRTGRRALEPYGTPSKMIAKYFSTLGIEDRRDDEEEDRLMIKIHSTRTHVSTDGLPEYRLEIDPSQLVRLAEYGIKGTREKPTEEWADDEELDKEAKEQASNDPQEHMRLWMPACMVKIVEPGLVQDYDDEVARKAAKKANKGQGRGRKKKATEGEDGDGETTSPAKPKPRAPRAKKAIPPPPVSEDEDDDAPSPTPCPPQVASKSKATQARPSAAVPSRPAVAATTSGPKPKGKSRLAVAALSSDEDDGLDDLAMSPARLFGSMFQGQRTNTHTRMQPAPSSSGAYVEIDDSVDEVPALSPSPRRRAGVRDLTKKATTSSTNVSRNTRIFPPSASSSPEKAKQSVSTTSKATNPTPTKSIATIANGKKPARAALPAPAPAPFLTFFDDAPPSSQTPAEDTAFDSDDLYSKSFASAPPLDLDDDDNSFFASPMRATLFPRPKAAPGALSSSSRTTSASTTTSSPKSRARLHRKNSSLSQSSSDEDSQNRYLKSPKKSAAHRSPAAKQAAGSSSSSRTQVPQPHFGGGARSVSGSSNVGAGPSKKPLSKTGMAKVMKKVDLSNLPVYEISSDEDSENEVAVVSVGPKPKAKPISNPKSRLNAGAEAARTREDVPPLISARERAKAKAGGRQMQTIDFIDLTWASRNQPPPAPPWHQATSPSIPRGIAPPIWSPEFAEVADQKRLCISIEFGITSSTVAFCSPRINNGVVQQIIHWPGTYETLRKIPTCLIYDDEGRLLAWGLEAYSAPPIPGTTKQCERFKLFLEPRLLGDESASDPDLPTLPPGKMPIDLIIDYLGCIYEYSKEQITRENGAVADLDTAEVWITVPAAWNTKGSEIMREAAITAGLVHSSRAGDTNWRDRLKIISEPEAALTYCVNVTDLHHLRPSQNIMVCNAGEGVMDLSVFKITGKLDDMEVAEVCTRSLAECGSSYLGMQFRELVKFLLSDHPIHVDPASLAYFQFSFDEVEKLAFAGGEDENKMFYFTCFNSEDPDDASVGLINGQLAIPGNLLKQQVFDPVVDQVIQAIEDQLRRFKDRIATITRPPEAGLGMVKGAAQFGLAKRSLVSSVIASQSYILKVDMPAEDEDWHKRPVYIKIYDSGETVCENRLEYLVTKGAIVPKGQRFTTKVCNYTPSSSGTYSRITSSLIGKDSGFVVTLYTSNSDQIMRYLDQGEMLEVCRWIVGPPSLQVLHPNATISTKPTIFPDLEIGLELDSLEARMMLTYQGQEWGSVTLDLSN</sequence>
<organism evidence="6 7">
    <name type="scientific">Ephemerocybe angulata</name>
    <dbReference type="NCBI Taxonomy" id="980116"/>
    <lineage>
        <taxon>Eukaryota</taxon>
        <taxon>Fungi</taxon>
        <taxon>Dikarya</taxon>
        <taxon>Basidiomycota</taxon>
        <taxon>Agaricomycotina</taxon>
        <taxon>Agaricomycetes</taxon>
        <taxon>Agaricomycetidae</taxon>
        <taxon>Agaricales</taxon>
        <taxon>Agaricineae</taxon>
        <taxon>Psathyrellaceae</taxon>
        <taxon>Ephemerocybe</taxon>
    </lineage>
</organism>
<dbReference type="Gene3D" id="3.30.420.40">
    <property type="match status" value="1"/>
</dbReference>
<feature type="region of interest" description="Disordered" evidence="3">
    <location>
        <begin position="465"/>
        <end position="492"/>
    </location>
</feature>
<dbReference type="Pfam" id="PF18380">
    <property type="entry name" value="GEN1_C"/>
    <property type="match status" value="1"/>
</dbReference>
<feature type="compositionally biased region" description="Basic and acidic residues" evidence="3">
    <location>
        <begin position="479"/>
        <end position="492"/>
    </location>
</feature>
<dbReference type="OrthoDB" id="2959108at2759"/>
<dbReference type="InterPro" id="IPR037316">
    <property type="entry name" value="Yen1_H3TH"/>
</dbReference>
<dbReference type="InterPro" id="IPR029060">
    <property type="entry name" value="PIN-like_dom_sf"/>
</dbReference>
<evidence type="ECO:0008006" key="8">
    <source>
        <dbReference type="Google" id="ProtNLM"/>
    </source>
</evidence>
<dbReference type="SUPFAM" id="SSF88723">
    <property type="entry name" value="PIN domain-like"/>
    <property type="match status" value="1"/>
</dbReference>
<dbReference type="GO" id="GO:0006281">
    <property type="term" value="P:DNA repair"/>
    <property type="evidence" value="ECO:0007669"/>
    <property type="project" value="UniProtKB-ARBA"/>
</dbReference>
<name>A0A8H5CF62_9AGAR</name>
<dbReference type="GO" id="GO:0008821">
    <property type="term" value="F:crossover junction DNA endonuclease activity"/>
    <property type="evidence" value="ECO:0007669"/>
    <property type="project" value="InterPro"/>
</dbReference>
<feature type="compositionally biased region" description="Low complexity" evidence="3">
    <location>
        <begin position="757"/>
        <end position="777"/>
    </location>
</feature>
<feature type="region of interest" description="Disordered" evidence="3">
    <location>
        <begin position="970"/>
        <end position="995"/>
    </location>
</feature>
<dbReference type="InterPro" id="IPR006086">
    <property type="entry name" value="XPG-I_dom"/>
</dbReference>
<dbReference type="CDD" id="cd09870">
    <property type="entry name" value="PIN_YEN1"/>
    <property type="match status" value="1"/>
</dbReference>
<evidence type="ECO:0000256" key="1">
    <source>
        <dbReference type="ARBA" id="ARBA00022722"/>
    </source>
</evidence>
<feature type="compositionally biased region" description="Low complexity" evidence="3">
    <location>
        <begin position="703"/>
        <end position="724"/>
    </location>
</feature>
<feature type="compositionally biased region" description="Low complexity" evidence="3">
    <location>
        <begin position="834"/>
        <end position="848"/>
    </location>
</feature>
<dbReference type="SMART" id="SM00484">
    <property type="entry name" value="XPGI"/>
    <property type="match status" value="1"/>
</dbReference>
<evidence type="ECO:0000313" key="7">
    <source>
        <dbReference type="Proteomes" id="UP000541558"/>
    </source>
</evidence>
<dbReference type="Proteomes" id="UP000541558">
    <property type="component" value="Unassembled WGS sequence"/>
</dbReference>
<dbReference type="InterPro" id="IPR006084">
    <property type="entry name" value="XPG/Rad2"/>
</dbReference>
<feature type="compositionally biased region" description="Basic residues" evidence="3">
    <location>
        <begin position="553"/>
        <end position="562"/>
    </location>
</feature>
<dbReference type="InterPro" id="IPR006085">
    <property type="entry name" value="XPG_DNA_repair_N"/>
</dbReference>
<feature type="domain" description="XPG-I" evidence="4">
    <location>
        <begin position="113"/>
        <end position="193"/>
    </location>
</feature>
<comment type="caution">
    <text evidence="6">The sequence shown here is derived from an EMBL/GenBank/DDBJ whole genome shotgun (WGS) entry which is preliminary data.</text>
</comment>
<dbReference type="EMBL" id="JAACJK010000003">
    <property type="protein sequence ID" value="KAF5340626.1"/>
    <property type="molecule type" value="Genomic_DNA"/>
</dbReference>
<dbReference type="SUPFAM" id="SSF47807">
    <property type="entry name" value="5' to 3' exonuclease, C-terminal subdomain"/>
    <property type="match status" value="1"/>
</dbReference>
<dbReference type="PANTHER" id="PTHR14187:SF5">
    <property type="entry name" value="HEAT SHOCK 70 KDA PROTEIN 12A"/>
    <property type="match status" value="1"/>
</dbReference>
<dbReference type="Gene3D" id="3.40.50.1010">
    <property type="entry name" value="5'-nuclease"/>
    <property type="match status" value="2"/>
</dbReference>
<feature type="domain" description="XPG N-terminal" evidence="5">
    <location>
        <begin position="1"/>
        <end position="104"/>
    </location>
</feature>